<dbReference type="PANTHER" id="PTHR43737:SF1">
    <property type="entry name" value="DUF1501 DOMAIN-CONTAINING PROTEIN"/>
    <property type="match status" value="1"/>
</dbReference>
<dbReference type="AlphaFoldDB" id="A0A3N0V1V7"/>
<name>A0A3N0V1V7_9GAMM</name>
<dbReference type="PROSITE" id="PS51318">
    <property type="entry name" value="TAT"/>
    <property type="match status" value="1"/>
</dbReference>
<sequence>MLSRRALLTLLAASGTAACGSRPGETTAPAAAPPAAASGGATSSGVTSTTSTGAVTTGSTGGSNAVGTSPHTLVVVFQRFAADWLNLLVPYGDPDYATLRPNIKVGSPLDLDGYFGLNPGLADLKPLYDSGRLGFVAATGWLPQEARDRSHFFAQSIAEAGARSGVSGGWLARVMLRDSSDSSWAALAAESAVPASFQGYAGAIAVRNFADYNHGSVMGDAATALIETIAGLAGTPGERIRQLAEGVRELQASPPPEPTVSYPATSLGQGLKVAAQAIRGGLAPRVISVSSEDDWDTHVNQVSRHAAALPNFAGALRAFHDDLGELMDGVTLVTMTEFGRKAKENLGGTDHGTASSMLLMGAGVLGGRVHGQWPGLSASALYQGEDLEPTTDFRAVLGEILAGRLGLSPAQVEEIFPGGYAAPANWRGFLR</sequence>
<evidence type="ECO:0000256" key="2">
    <source>
        <dbReference type="SAM" id="SignalP"/>
    </source>
</evidence>
<gene>
    <name evidence="3" type="ORF">ED208_15295</name>
</gene>
<evidence type="ECO:0000256" key="1">
    <source>
        <dbReference type="SAM" id="MobiDB-lite"/>
    </source>
</evidence>
<comment type="caution">
    <text evidence="3">The sequence shown here is derived from an EMBL/GenBank/DDBJ whole genome shotgun (WGS) entry which is preliminary data.</text>
</comment>
<protein>
    <submittedName>
        <fullName evidence="3">DUF1501 domain-containing protein</fullName>
    </submittedName>
</protein>
<dbReference type="EMBL" id="RJVO01000008">
    <property type="protein sequence ID" value="ROH86796.1"/>
    <property type="molecule type" value="Genomic_DNA"/>
</dbReference>
<evidence type="ECO:0000313" key="3">
    <source>
        <dbReference type="EMBL" id="ROH86796.1"/>
    </source>
</evidence>
<proteinExistence type="predicted"/>
<dbReference type="PANTHER" id="PTHR43737">
    <property type="entry name" value="BLL7424 PROTEIN"/>
    <property type="match status" value="1"/>
</dbReference>
<keyword evidence="2" id="KW-0732">Signal</keyword>
<dbReference type="InterPro" id="IPR006311">
    <property type="entry name" value="TAT_signal"/>
</dbReference>
<keyword evidence="4" id="KW-1185">Reference proteome</keyword>
<dbReference type="Pfam" id="PF07394">
    <property type="entry name" value="DUF1501"/>
    <property type="match status" value="1"/>
</dbReference>
<feature type="chain" id="PRO_5018238046" evidence="2">
    <location>
        <begin position="18"/>
        <end position="431"/>
    </location>
</feature>
<feature type="signal peptide" evidence="2">
    <location>
        <begin position="1"/>
        <end position="17"/>
    </location>
</feature>
<dbReference type="InParanoid" id="A0A3N0V1V7"/>
<dbReference type="InterPro" id="IPR010869">
    <property type="entry name" value="DUF1501"/>
</dbReference>
<feature type="region of interest" description="Disordered" evidence="1">
    <location>
        <begin position="17"/>
        <end position="63"/>
    </location>
</feature>
<accession>A0A3N0V1V7</accession>
<organism evidence="3 4">
    <name type="scientific">Stagnimonas aquatica</name>
    <dbReference type="NCBI Taxonomy" id="2689987"/>
    <lineage>
        <taxon>Bacteria</taxon>
        <taxon>Pseudomonadati</taxon>
        <taxon>Pseudomonadota</taxon>
        <taxon>Gammaproteobacteria</taxon>
        <taxon>Nevskiales</taxon>
        <taxon>Nevskiaceae</taxon>
        <taxon>Stagnimonas</taxon>
    </lineage>
</organism>
<evidence type="ECO:0000313" key="4">
    <source>
        <dbReference type="Proteomes" id="UP000282106"/>
    </source>
</evidence>
<reference evidence="3 4" key="1">
    <citation type="submission" date="2018-10" db="EMBL/GenBank/DDBJ databases">
        <authorList>
            <person name="Chen W.-M."/>
        </authorList>
    </citation>
    <scope>NUCLEOTIDE SEQUENCE [LARGE SCALE GENOMIC DNA]</scope>
    <source>
        <strain evidence="3 4">THS-13</strain>
    </source>
</reference>
<dbReference type="PROSITE" id="PS51257">
    <property type="entry name" value="PROKAR_LIPOPROTEIN"/>
    <property type="match status" value="1"/>
</dbReference>
<dbReference type="Proteomes" id="UP000282106">
    <property type="component" value="Unassembled WGS sequence"/>
</dbReference>
<feature type="compositionally biased region" description="Low complexity" evidence="1">
    <location>
        <begin position="26"/>
        <end position="63"/>
    </location>
</feature>